<accession>A0ABV9QGS3</accession>
<dbReference type="EMBL" id="JBHSHJ010000028">
    <property type="protein sequence ID" value="MFC4790444.1"/>
    <property type="molecule type" value="Genomic_DNA"/>
</dbReference>
<comment type="caution">
    <text evidence="1">The sequence shown here is derived from an EMBL/GenBank/DDBJ whole genome shotgun (WGS) entry which is preliminary data.</text>
</comment>
<evidence type="ECO:0000313" key="1">
    <source>
        <dbReference type="EMBL" id="MFC4790444.1"/>
    </source>
</evidence>
<keyword evidence="2" id="KW-1185">Reference proteome</keyword>
<gene>
    <name evidence="1" type="ORF">ACFO6X_15820</name>
</gene>
<proteinExistence type="predicted"/>
<name>A0ABV9QGS3_9BURK</name>
<dbReference type="RefSeq" id="WP_382434966.1">
    <property type="nucleotide sequence ID" value="NZ_JBHSHJ010000028.1"/>
</dbReference>
<feature type="non-terminal residue" evidence="1">
    <location>
        <position position="1"/>
    </location>
</feature>
<protein>
    <submittedName>
        <fullName evidence="1">Uncharacterized protein</fullName>
    </submittedName>
</protein>
<sequence length="106" mass="11745">LGISMNSDENHQLKHELKEALQLIENLGTRLTGLTSVVRVIALTHPNRADLLKALEEAKIRLEGVYGETQLSDQIIQNTLAPIAEFQQLLKKPPKPLTPFSLPPTS</sequence>
<dbReference type="Proteomes" id="UP001596001">
    <property type="component" value="Unassembled WGS sequence"/>
</dbReference>
<reference evidence="2" key="1">
    <citation type="journal article" date="2019" name="Int. J. Syst. Evol. Microbiol.">
        <title>The Global Catalogue of Microorganisms (GCM) 10K type strain sequencing project: providing services to taxonomists for standard genome sequencing and annotation.</title>
        <authorList>
            <consortium name="The Broad Institute Genomics Platform"/>
            <consortium name="The Broad Institute Genome Sequencing Center for Infectious Disease"/>
            <person name="Wu L."/>
            <person name="Ma J."/>
        </authorList>
    </citation>
    <scope>NUCLEOTIDE SEQUENCE [LARGE SCALE GENOMIC DNA]</scope>
    <source>
        <strain evidence="2">CCUG 49452</strain>
    </source>
</reference>
<evidence type="ECO:0000313" key="2">
    <source>
        <dbReference type="Proteomes" id="UP001596001"/>
    </source>
</evidence>
<organism evidence="1 2">
    <name type="scientific">Giesbergeria sinuosa</name>
    <dbReference type="NCBI Taxonomy" id="80883"/>
    <lineage>
        <taxon>Bacteria</taxon>
        <taxon>Pseudomonadati</taxon>
        <taxon>Pseudomonadota</taxon>
        <taxon>Betaproteobacteria</taxon>
        <taxon>Burkholderiales</taxon>
        <taxon>Comamonadaceae</taxon>
        <taxon>Giesbergeria</taxon>
    </lineage>
</organism>